<reference evidence="5" key="1">
    <citation type="journal article" date="2014" name="Int. J. Syst. Evol. Microbiol.">
        <title>Complete genome sequence of Corynebacterium casei LMG S-19264T (=DSM 44701T), isolated from a smear-ripened cheese.</title>
        <authorList>
            <consortium name="US DOE Joint Genome Institute (JGI-PGF)"/>
            <person name="Walter F."/>
            <person name="Albersmeier A."/>
            <person name="Kalinowski J."/>
            <person name="Ruckert C."/>
        </authorList>
    </citation>
    <scope>NUCLEOTIDE SEQUENCE</scope>
    <source>
        <strain evidence="5">CCM 7897</strain>
    </source>
</reference>
<feature type="domain" description="Choloylglycine hydrolase/NAAA C-terminal" evidence="4">
    <location>
        <begin position="27"/>
        <end position="350"/>
    </location>
</feature>
<evidence type="ECO:0000313" key="6">
    <source>
        <dbReference type="Proteomes" id="UP000606044"/>
    </source>
</evidence>
<comment type="similarity">
    <text evidence="1">Belongs to the peptidase C59 family.</text>
</comment>
<dbReference type="RefSeq" id="WP_188578500.1">
    <property type="nucleotide sequence ID" value="NZ_BMCT01000002.1"/>
</dbReference>
<organism evidence="5 6">
    <name type="scientific">Azorhizobium oxalatiphilum</name>
    <dbReference type="NCBI Taxonomy" id="980631"/>
    <lineage>
        <taxon>Bacteria</taxon>
        <taxon>Pseudomonadati</taxon>
        <taxon>Pseudomonadota</taxon>
        <taxon>Alphaproteobacteria</taxon>
        <taxon>Hyphomicrobiales</taxon>
        <taxon>Xanthobacteraceae</taxon>
        <taxon>Azorhizobium</taxon>
    </lineage>
</organism>
<accession>A0A917BYZ0</accession>
<dbReference type="SUPFAM" id="SSF56235">
    <property type="entry name" value="N-terminal nucleophile aminohydrolases (Ntn hydrolases)"/>
    <property type="match status" value="1"/>
</dbReference>
<proteinExistence type="inferred from homology"/>
<keyword evidence="6" id="KW-1185">Reference proteome</keyword>
<gene>
    <name evidence="5" type="ORF">GCM10007301_22880</name>
</gene>
<dbReference type="PANTHER" id="PTHR35527">
    <property type="entry name" value="CHOLOYLGLYCINE HYDROLASE"/>
    <property type="match status" value="1"/>
</dbReference>
<feature type="chain" id="PRO_5038124253" evidence="3">
    <location>
        <begin position="27"/>
        <end position="368"/>
    </location>
</feature>
<dbReference type="InterPro" id="IPR052193">
    <property type="entry name" value="Peptidase_C59"/>
</dbReference>
<keyword evidence="2 5" id="KW-0378">Hydrolase</keyword>
<dbReference type="AlphaFoldDB" id="A0A917BYZ0"/>
<protein>
    <submittedName>
        <fullName evidence="5">Choloylglycine hydrolase</fullName>
    </submittedName>
</protein>
<dbReference type="Gene3D" id="3.60.60.10">
    <property type="entry name" value="Penicillin V Acylase, Chain A"/>
    <property type="match status" value="1"/>
</dbReference>
<evidence type="ECO:0000256" key="2">
    <source>
        <dbReference type="ARBA" id="ARBA00022801"/>
    </source>
</evidence>
<dbReference type="PANTHER" id="PTHR35527:SF2">
    <property type="entry name" value="HYDROLASE"/>
    <property type="match status" value="1"/>
</dbReference>
<evidence type="ECO:0000256" key="1">
    <source>
        <dbReference type="ARBA" id="ARBA00006625"/>
    </source>
</evidence>
<dbReference type="InterPro" id="IPR029132">
    <property type="entry name" value="CBAH/NAAA_C"/>
</dbReference>
<comment type="caution">
    <text evidence="5">The sequence shown here is derived from an EMBL/GenBank/DDBJ whole genome shotgun (WGS) entry which is preliminary data.</text>
</comment>
<dbReference type="Proteomes" id="UP000606044">
    <property type="component" value="Unassembled WGS sequence"/>
</dbReference>
<evidence type="ECO:0000259" key="4">
    <source>
        <dbReference type="Pfam" id="PF02275"/>
    </source>
</evidence>
<sequence>MLRTLSRSLALATACAIALASPGAQACTSFILRAADEGVVYGRTMEFGLPLQSQLTVIPRKLAISATGPDGTAGAGLQWTSKYGATGANALGLPVLVDGMNEAGLAGGLLYLPSLAEYQEVAPSEARNSIASFELLTYALTNFATVAEVKDALGKIKVSRAPQAVFKAAVPVHMTLHDATGASIVVEYIGGKLNIHDNPLGVLTNAPSFDWHIANLGNYLPLSAYDPKPLQVGSLTITPPSTGSGAPGLPGDMSAPARFVRAFLYSRAAPTLPTSTDAVGNAFHILNNFDIAPGIIRTEAGASTGGGVAGIETTEWSAVADTKTKRYYLRTYADSQSRMIDLTKADLDAKAIRYIPIDKPGVAQDLSR</sequence>
<evidence type="ECO:0000256" key="3">
    <source>
        <dbReference type="SAM" id="SignalP"/>
    </source>
</evidence>
<dbReference type="Pfam" id="PF02275">
    <property type="entry name" value="CBAH"/>
    <property type="match status" value="1"/>
</dbReference>
<dbReference type="CDD" id="cd00542">
    <property type="entry name" value="Ntn_PVA"/>
    <property type="match status" value="1"/>
</dbReference>
<dbReference type="InterPro" id="IPR029055">
    <property type="entry name" value="Ntn_hydrolases_N"/>
</dbReference>
<dbReference type="PROSITE" id="PS51257">
    <property type="entry name" value="PROKAR_LIPOPROTEIN"/>
    <property type="match status" value="1"/>
</dbReference>
<reference evidence="5" key="2">
    <citation type="submission" date="2020-09" db="EMBL/GenBank/DDBJ databases">
        <authorList>
            <person name="Sun Q."/>
            <person name="Sedlacek I."/>
        </authorList>
    </citation>
    <scope>NUCLEOTIDE SEQUENCE</scope>
    <source>
        <strain evidence="5">CCM 7897</strain>
    </source>
</reference>
<evidence type="ECO:0000313" key="5">
    <source>
        <dbReference type="EMBL" id="GGF62587.1"/>
    </source>
</evidence>
<dbReference type="GO" id="GO:0016787">
    <property type="term" value="F:hydrolase activity"/>
    <property type="evidence" value="ECO:0007669"/>
    <property type="project" value="UniProtKB-KW"/>
</dbReference>
<name>A0A917BYZ0_9HYPH</name>
<feature type="signal peptide" evidence="3">
    <location>
        <begin position="1"/>
        <end position="26"/>
    </location>
</feature>
<keyword evidence="3" id="KW-0732">Signal</keyword>
<dbReference type="EMBL" id="BMCT01000002">
    <property type="protein sequence ID" value="GGF62587.1"/>
    <property type="molecule type" value="Genomic_DNA"/>
</dbReference>